<dbReference type="Pfam" id="PF13473">
    <property type="entry name" value="Cupredoxin_1"/>
    <property type="match status" value="1"/>
</dbReference>
<dbReference type="PROSITE" id="PS00196">
    <property type="entry name" value="COPPER_BLUE"/>
    <property type="match status" value="1"/>
</dbReference>
<evidence type="ECO:0000256" key="3">
    <source>
        <dbReference type="SAM" id="MobiDB-lite"/>
    </source>
</evidence>
<keyword evidence="2" id="KW-0186">Copper</keyword>
<dbReference type="InterPro" id="IPR008972">
    <property type="entry name" value="Cupredoxin"/>
</dbReference>
<organism evidence="6 7">
    <name type="scientific">Nocardiopsis flavescens</name>
    <dbReference type="NCBI Taxonomy" id="758803"/>
    <lineage>
        <taxon>Bacteria</taxon>
        <taxon>Bacillati</taxon>
        <taxon>Actinomycetota</taxon>
        <taxon>Actinomycetes</taxon>
        <taxon>Streptosporangiales</taxon>
        <taxon>Nocardiopsidaceae</taxon>
        <taxon>Nocardiopsis</taxon>
    </lineage>
</organism>
<dbReference type="InterPro" id="IPR028096">
    <property type="entry name" value="EfeO_Cupredoxin"/>
</dbReference>
<dbReference type="InterPro" id="IPR028871">
    <property type="entry name" value="BlueCu_1_BS"/>
</dbReference>
<feature type="region of interest" description="Disordered" evidence="3">
    <location>
        <begin position="253"/>
        <end position="276"/>
    </location>
</feature>
<keyword evidence="7" id="KW-1185">Reference proteome</keyword>
<dbReference type="InterPro" id="IPR050845">
    <property type="entry name" value="Cu-binding_ET"/>
</dbReference>
<evidence type="ECO:0000313" key="7">
    <source>
        <dbReference type="Proteomes" id="UP000184452"/>
    </source>
</evidence>
<dbReference type="EMBL" id="FQZK01000002">
    <property type="protein sequence ID" value="SHI87550.1"/>
    <property type="molecule type" value="Genomic_DNA"/>
</dbReference>
<dbReference type="PROSITE" id="PS00079">
    <property type="entry name" value="MULTICOPPER_OXIDASE1"/>
    <property type="match status" value="1"/>
</dbReference>
<dbReference type="Gene3D" id="2.60.40.420">
    <property type="entry name" value="Cupredoxins - blue copper proteins"/>
    <property type="match status" value="1"/>
</dbReference>
<keyword evidence="4" id="KW-0472">Membrane</keyword>
<feature type="transmembrane region" description="Helical" evidence="4">
    <location>
        <begin position="97"/>
        <end position="115"/>
    </location>
</feature>
<feature type="domain" description="EfeO-type cupredoxin-like" evidence="5">
    <location>
        <begin position="164"/>
        <end position="248"/>
    </location>
</feature>
<dbReference type="GO" id="GO:0046872">
    <property type="term" value="F:metal ion binding"/>
    <property type="evidence" value="ECO:0007669"/>
    <property type="project" value="UniProtKB-KW"/>
</dbReference>
<dbReference type="CDD" id="cd00920">
    <property type="entry name" value="Cupredoxin"/>
    <property type="match status" value="1"/>
</dbReference>
<keyword evidence="4" id="KW-1133">Transmembrane helix</keyword>
<gene>
    <name evidence="6" type="ORF">SAMN05421803_102366</name>
</gene>
<feature type="transmembrane region" description="Helical" evidence="4">
    <location>
        <begin position="20"/>
        <end position="39"/>
    </location>
</feature>
<sequence length="276" mass="27158">MTEIRDTPAATDRPRPPAAARTAAAAALAAAVLLSTLVTGGAPDPATASVALLPLIAAAGYLRSARWAAVPAVLGVLTLLSLRATDLSHDLVRPGEPLPFLVAAAAVLASGVLLAGALPGTAARGRAALVGLPLGAVLGLVLVLALPQADDTGGLSGEQVAALPTVSMVDFAFEPGQLTVAEGQPVAFRFSNDGEGAHSFAVESLGIDVTVPAGRTRTVVVDLEPGTYPFVCSVGDHEEKGMAGRLTVLGEGGGDGHAAGTGAGADAGTGGAVHDH</sequence>
<dbReference type="STRING" id="758803.SAMN05421803_102366"/>
<keyword evidence="4" id="KW-0812">Transmembrane</keyword>
<evidence type="ECO:0000313" key="6">
    <source>
        <dbReference type="EMBL" id="SHI87550.1"/>
    </source>
</evidence>
<dbReference type="InterPro" id="IPR033138">
    <property type="entry name" value="Cu_oxidase_CS"/>
</dbReference>
<reference evidence="6 7" key="1">
    <citation type="submission" date="2016-11" db="EMBL/GenBank/DDBJ databases">
        <authorList>
            <person name="Jaros S."/>
            <person name="Januszkiewicz K."/>
            <person name="Wedrychowicz H."/>
        </authorList>
    </citation>
    <scope>NUCLEOTIDE SEQUENCE [LARGE SCALE GENOMIC DNA]</scope>
    <source>
        <strain evidence="6 7">CGMCC 4.5723</strain>
    </source>
</reference>
<feature type="transmembrane region" description="Helical" evidence="4">
    <location>
        <begin position="127"/>
        <end position="146"/>
    </location>
</feature>
<keyword evidence="1" id="KW-0479">Metal-binding</keyword>
<evidence type="ECO:0000256" key="4">
    <source>
        <dbReference type="SAM" id="Phobius"/>
    </source>
</evidence>
<dbReference type="PANTHER" id="PTHR38439">
    <property type="entry name" value="AURACYANIN-B"/>
    <property type="match status" value="1"/>
</dbReference>
<dbReference type="SUPFAM" id="SSF49503">
    <property type="entry name" value="Cupredoxins"/>
    <property type="match status" value="1"/>
</dbReference>
<protein>
    <submittedName>
        <fullName evidence="6">Uncharacterized copper-binding protein, cupredoxin-like subfamily</fullName>
    </submittedName>
</protein>
<dbReference type="AlphaFoldDB" id="A0A1M6EQI2"/>
<dbReference type="Proteomes" id="UP000184452">
    <property type="component" value="Unassembled WGS sequence"/>
</dbReference>
<dbReference type="RefSeq" id="WP_073376244.1">
    <property type="nucleotide sequence ID" value="NZ_FQZK01000002.1"/>
</dbReference>
<evidence type="ECO:0000256" key="1">
    <source>
        <dbReference type="ARBA" id="ARBA00022723"/>
    </source>
</evidence>
<proteinExistence type="predicted"/>
<evidence type="ECO:0000256" key="2">
    <source>
        <dbReference type="ARBA" id="ARBA00023008"/>
    </source>
</evidence>
<evidence type="ECO:0000259" key="5">
    <source>
        <dbReference type="Pfam" id="PF13473"/>
    </source>
</evidence>
<accession>A0A1M6EQI2</accession>
<name>A0A1M6EQI2_9ACTN</name>
<dbReference type="PANTHER" id="PTHR38439:SF3">
    <property type="entry name" value="COPPER-RESISTANT CUPROPROTEIN COPI"/>
    <property type="match status" value="1"/>
</dbReference>
<dbReference type="OrthoDB" id="7431902at2"/>